<dbReference type="InterPro" id="IPR002885">
    <property type="entry name" value="PPR_rpt"/>
</dbReference>
<dbReference type="PaxDb" id="2903-EOD40640"/>
<evidence type="ECO:0000313" key="3">
    <source>
        <dbReference type="Proteomes" id="UP000013827"/>
    </source>
</evidence>
<dbReference type="HOGENOM" id="CLU_1024614_0_0_1"/>
<evidence type="ECO:0000313" key="2">
    <source>
        <dbReference type="EnsemblProtists" id="EOD40640"/>
    </source>
</evidence>
<accession>A0A0D3KY05</accession>
<dbReference type="GeneID" id="17285910"/>
<dbReference type="KEGG" id="ehx:EMIHUDRAFT_251060"/>
<dbReference type="NCBIfam" id="TIGR00756">
    <property type="entry name" value="PPR"/>
    <property type="match status" value="1"/>
</dbReference>
<evidence type="ECO:0000256" key="1">
    <source>
        <dbReference type="PROSITE-ProRule" id="PRU00708"/>
    </source>
</evidence>
<dbReference type="InterPro" id="IPR011990">
    <property type="entry name" value="TPR-like_helical_dom_sf"/>
</dbReference>
<dbReference type="PROSITE" id="PS51375">
    <property type="entry name" value="PPR"/>
    <property type="match status" value="1"/>
</dbReference>
<dbReference type="Proteomes" id="UP000013827">
    <property type="component" value="Unassembled WGS sequence"/>
</dbReference>
<dbReference type="Gene3D" id="1.25.40.10">
    <property type="entry name" value="Tetratricopeptide repeat domain"/>
    <property type="match status" value="1"/>
</dbReference>
<feature type="repeat" description="PPR" evidence="1">
    <location>
        <begin position="91"/>
        <end position="125"/>
    </location>
</feature>
<dbReference type="RefSeq" id="XP_005793069.1">
    <property type="nucleotide sequence ID" value="XM_005793012.1"/>
</dbReference>
<keyword evidence="3" id="KW-1185">Reference proteome</keyword>
<evidence type="ECO:0008006" key="4">
    <source>
        <dbReference type="Google" id="ProtNLM"/>
    </source>
</evidence>
<reference evidence="3" key="1">
    <citation type="journal article" date="2013" name="Nature">
        <title>Pan genome of the phytoplankton Emiliania underpins its global distribution.</title>
        <authorList>
            <person name="Read B.A."/>
            <person name="Kegel J."/>
            <person name="Klute M.J."/>
            <person name="Kuo A."/>
            <person name="Lefebvre S.C."/>
            <person name="Maumus F."/>
            <person name="Mayer C."/>
            <person name="Miller J."/>
            <person name="Monier A."/>
            <person name="Salamov A."/>
            <person name="Young J."/>
            <person name="Aguilar M."/>
            <person name="Claverie J.M."/>
            <person name="Frickenhaus S."/>
            <person name="Gonzalez K."/>
            <person name="Herman E.K."/>
            <person name="Lin Y.C."/>
            <person name="Napier J."/>
            <person name="Ogata H."/>
            <person name="Sarno A.F."/>
            <person name="Shmutz J."/>
            <person name="Schroeder D."/>
            <person name="de Vargas C."/>
            <person name="Verret F."/>
            <person name="von Dassow P."/>
            <person name="Valentin K."/>
            <person name="Van de Peer Y."/>
            <person name="Wheeler G."/>
            <person name="Dacks J.B."/>
            <person name="Delwiche C.F."/>
            <person name="Dyhrman S.T."/>
            <person name="Glockner G."/>
            <person name="John U."/>
            <person name="Richards T."/>
            <person name="Worden A.Z."/>
            <person name="Zhang X."/>
            <person name="Grigoriev I.V."/>
            <person name="Allen A.E."/>
            <person name="Bidle K."/>
            <person name="Borodovsky M."/>
            <person name="Bowler C."/>
            <person name="Brownlee C."/>
            <person name="Cock J.M."/>
            <person name="Elias M."/>
            <person name="Gladyshev V.N."/>
            <person name="Groth M."/>
            <person name="Guda C."/>
            <person name="Hadaegh A."/>
            <person name="Iglesias-Rodriguez M.D."/>
            <person name="Jenkins J."/>
            <person name="Jones B.M."/>
            <person name="Lawson T."/>
            <person name="Leese F."/>
            <person name="Lindquist E."/>
            <person name="Lobanov A."/>
            <person name="Lomsadze A."/>
            <person name="Malik S.B."/>
            <person name="Marsh M.E."/>
            <person name="Mackinder L."/>
            <person name="Mock T."/>
            <person name="Mueller-Roeber B."/>
            <person name="Pagarete A."/>
            <person name="Parker M."/>
            <person name="Probert I."/>
            <person name="Quesneville H."/>
            <person name="Raines C."/>
            <person name="Rensing S.A."/>
            <person name="Riano-Pachon D.M."/>
            <person name="Richier S."/>
            <person name="Rokitta S."/>
            <person name="Shiraiwa Y."/>
            <person name="Soanes D.M."/>
            <person name="van der Giezen M."/>
            <person name="Wahlund T.M."/>
            <person name="Williams B."/>
            <person name="Wilson W."/>
            <person name="Wolfe G."/>
            <person name="Wurch L.L."/>
        </authorList>
    </citation>
    <scope>NUCLEOTIDE SEQUENCE</scope>
</reference>
<dbReference type="EnsemblProtists" id="EOD40640">
    <property type="protein sequence ID" value="EOD40640"/>
    <property type="gene ID" value="EMIHUDRAFT_251060"/>
</dbReference>
<organism evidence="2 3">
    <name type="scientific">Emiliania huxleyi (strain CCMP1516)</name>
    <dbReference type="NCBI Taxonomy" id="280463"/>
    <lineage>
        <taxon>Eukaryota</taxon>
        <taxon>Haptista</taxon>
        <taxon>Haptophyta</taxon>
        <taxon>Prymnesiophyceae</taxon>
        <taxon>Isochrysidales</taxon>
        <taxon>Noelaerhabdaceae</taxon>
        <taxon>Emiliania</taxon>
    </lineage>
</organism>
<sequence length="272" mass="28944">MLRTRLTEAQSLLKLRPCCGEGPCYRRRHLRLLDKVPGDLARRLVTELAGCERGLGREELIAVTLKTAARGRIGLARQSLREMDVRGVRPSITAHNAVLDALARRHRWSECLSLLTMMKQKGPAPDEQSYAAAMRASAAAPLGAQLARQLLPELDSLGAAKHPPARLAMPARPVGRSGHARALSRADGSALTGSALTAAVSAASGEPGGGLALLEAALEETGLPARGGIFVGALRGCAAQPGRWEEALLEILHEIHEMTRDLTRGAGRVRPP</sequence>
<name>A0A0D3KY05_EMIH1</name>
<proteinExistence type="predicted"/>
<protein>
    <recommendedName>
        <fullName evidence="4">Pentacotripeptide-repeat region of PRORP domain-containing protein</fullName>
    </recommendedName>
</protein>
<dbReference type="AlphaFoldDB" id="A0A0D3KY05"/>
<reference evidence="2" key="2">
    <citation type="submission" date="2024-10" db="UniProtKB">
        <authorList>
            <consortium name="EnsemblProtists"/>
        </authorList>
    </citation>
    <scope>IDENTIFICATION</scope>
</reference>